<dbReference type="EMBL" id="BTSX01000001">
    <property type="protein sequence ID" value="GMS78500.1"/>
    <property type="molecule type" value="Genomic_DNA"/>
</dbReference>
<name>A0AAV5S7Q0_9BILA</name>
<evidence type="ECO:0000313" key="2">
    <source>
        <dbReference type="Proteomes" id="UP001432027"/>
    </source>
</evidence>
<organism evidence="1 2">
    <name type="scientific">Pristionchus entomophagus</name>
    <dbReference type="NCBI Taxonomy" id="358040"/>
    <lineage>
        <taxon>Eukaryota</taxon>
        <taxon>Metazoa</taxon>
        <taxon>Ecdysozoa</taxon>
        <taxon>Nematoda</taxon>
        <taxon>Chromadorea</taxon>
        <taxon>Rhabditida</taxon>
        <taxon>Rhabditina</taxon>
        <taxon>Diplogasteromorpha</taxon>
        <taxon>Diplogasteroidea</taxon>
        <taxon>Neodiplogasteridae</taxon>
        <taxon>Pristionchus</taxon>
    </lineage>
</organism>
<feature type="non-terminal residue" evidence="1">
    <location>
        <position position="78"/>
    </location>
</feature>
<dbReference type="Proteomes" id="UP001432027">
    <property type="component" value="Unassembled WGS sequence"/>
</dbReference>
<reference evidence="1" key="1">
    <citation type="submission" date="2023-10" db="EMBL/GenBank/DDBJ databases">
        <title>Genome assembly of Pristionchus species.</title>
        <authorList>
            <person name="Yoshida K."/>
            <person name="Sommer R.J."/>
        </authorList>
    </citation>
    <scope>NUCLEOTIDE SEQUENCE</scope>
    <source>
        <strain evidence="1">RS0144</strain>
    </source>
</reference>
<dbReference type="AlphaFoldDB" id="A0AAV5S7Q0"/>
<sequence>DDMASGINVELCPNRQMQSLLVRHYHREDGLQCEGDECVQAEEQTEGVLVEVRGEVELCNCNHRFIQHSIDNVASIHD</sequence>
<comment type="caution">
    <text evidence="1">The sequence shown here is derived from an EMBL/GenBank/DDBJ whole genome shotgun (WGS) entry which is preliminary data.</text>
</comment>
<evidence type="ECO:0000313" key="1">
    <source>
        <dbReference type="EMBL" id="GMS78500.1"/>
    </source>
</evidence>
<accession>A0AAV5S7Q0</accession>
<protein>
    <submittedName>
        <fullName evidence="1">Uncharacterized protein</fullName>
    </submittedName>
</protein>
<gene>
    <name evidence="1" type="ORF">PENTCL1PPCAC_675</name>
</gene>
<feature type="non-terminal residue" evidence="1">
    <location>
        <position position="1"/>
    </location>
</feature>
<proteinExistence type="predicted"/>
<keyword evidence="2" id="KW-1185">Reference proteome</keyword>